<protein>
    <submittedName>
        <fullName evidence="2">Uncharacterized protein</fullName>
    </submittedName>
</protein>
<evidence type="ECO:0000256" key="1">
    <source>
        <dbReference type="SAM" id="MobiDB-lite"/>
    </source>
</evidence>
<proteinExistence type="predicted"/>
<evidence type="ECO:0000313" key="2">
    <source>
        <dbReference type="EMBL" id="CAE0782782.1"/>
    </source>
</evidence>
<evidence type="ECO:0000313" key="3">
    <source>
        <dbReference type="EMBL" id="CAE0782783.1"/>
    </source>
</evidence>
<dbReference type="EMBL" id="HBIZ01055655">
    <property type="protein sequence ID" value="CAE0782783.1"/>
    <property type="molecule type" value="Transcribed_RNA"/>
</dbReference>
<accession>A0A6T0CWX0</accession>
<dbReference type="EMBL" id="HBIZ01055654">
    <property type="protein sequence ID" value="CAE0782782.1"/>
    <property type="molecule type" value="Transcribed_RNA"/>
</dbReference>
<name>A0A6T0CWX0_CHRCT</name>
<reference evidence="2" key="1">
    <citation type="submission" date="2021-01" db="EMBL/GenBank/DDBJ databases">
        <authorList>
            <person name="Corre E."/>
            <person name="Pelletier E."/>
            <person name="Niang G."/>
            <person name="Scheremetjew M."/>
            <person name="Finn R."/>
            <person name="Kale V."/>
            <person name="Holt S."/>
            <person name="Cochrane G."/>
            <person name="Meng A."/>
            <person name="Brown T."/>
            <person name="Cohen L."/>
        </authorList>
    </citation>
    <scope>NUCLEOTIDE SEQUENCE</scope>
    <source>
        <strain evidence="2">CCMP645</strain>
    </source>
</reference>
<organism evidence="2">
    <name type="scientific">Chrysotila carterae</name>
    <name type="common">Marine alga</name>
    <name type="synonym">Syracosphaera carterae</name>
    <dbReference type="NCBI Taxonomy" id="13221"/>
    <lineage>
        <taxon>Eukaryota</taxon>
        <taxon>Haptista</taxon>
        <taxon>Haptophyta</taxon>
        <taxon>Prymnesiophyceae</taxon>
        <taxon>Isochrysidales</taxon>
        <taxon>Isochrysidaceae</taxon>
        <taxon>Chrysotila</taxon>
    </lineage>
</organism>
<gene>
    <name evidence="2" type="ORF">PCAR00345_LOCUS35485</name>
    <name evidence="3" type="ORF">PCAR00345_LOCUS35486</name>
</gene>
<feature type="region of interest" description="Disordered" evidence="1">
    <location>
        <begin position="35"/>
        <end position="67"/>
    </location>
</feature>
<sequence>MRKLYVRARASGFLQRALYVRARASIRTLLCARPATHSTAKPGTGHERRGGRNPSSSREAAASDKKALPRCCCAATQLLYTACQLMPGTNAVRAGGEGSCAGCGGSGDANKAA</sequence>
<dbReference type="AlphaFoldDB" id="A0A6T0CWX0"/>